<dbReference type="Gene3D" id="2.170.120.30">
    <property type="match status" value="1"/>
</dbReference>
<gene>
    <name evidence="1" type="ordered locus">Theam_0891</name>
</gene>
<dbReference type="Proteomes" id="UP000006362">
    <property type="component" value="Chromosome"/>
</dbReference>
<protein>
    <recommendedName>
        <fullName evidence="3">YbbR family protein</fullName>
    </recommendedName>
</protein>
<evidence type="ECO:0000313" key="1">
    <source>
        <dbReference type="EMBL" id="ADU96858.1"/>
    </source>
</evidence>
<organism evidence="1 2">
    <name type="scientific">Thermovibrio ammonificans (strain DSM 15698 / JCM 12110 / HB-1)</name>
    <dbReference type="NCBI Taxonomy" id="648996"/>
    <lineage>
        <taxon>Bacteria</taxon>
        <taxon>Pseudomonadati</taxon>
        <taxon>Aquificota</taxon>
        <taxon>Aquificia</taxon>
        <taxon>Desulfurobacteriales</taxon>
        <taxon>Desulfurobacteriaceae</taxon>
        <taxon>Thermovibrio</taxon>
    </lineage>
</organism>
<name>E8T1W3_THEA1</name>
<dbReference type="PANTHER" id="PTHR37804">
    <property type="entry name" value="CDAA REGULATORY PROTEIN CDAR"/>
    <property type="match status" value="1"/>
</dbReference>
<dbReference type="PANTHER" id="PTHR37804:SF1">
    <property type="entry name" value="CDAA REGULATORY PROTEIN CDAR"/>
    <property type="match status" value="1"/>
</dbReference>
<dbReference type="KEGG" id="tam:Theam_0891"/>
<reference evidence="1" key="1">
    <citation type="submission" date="2011-01" db="EMBL/GenBank/DDBJ databases">
        <title>Complete sequence of chromosome of Thermovibrio ammonificans HB-1.</title>
        <authorList>
            <consortium name="US DOE Joint Genome Institute"/>
            <person name="Lucas S."/>
            <person name="Copeland A."/>
            <person name="Lapidus A."/>
            <person name="Cheng J.-F."/>
            <person name="Goodwin L."/>
            <person name="Pitluck S."/>
            <person name="Davenport K."/>
            <person name="Detter J.C."/>
            <person name="Han C."/>
            <person name="Tapia R."/>
            <person name="Land M."/>
            <person name="Hauser L."/>
            <person name="Kyrpides N."/>
            <person name="Ivanova N."/>
            <person name="Ovchinnikova G."/>
            <person name="Vetriani C."/>
            <person name="Woyke T."/>
        </authorList>
    </citation>
    <scope>NUCLEOTIDE SEQUENCE [LARGE SCALE GENOMIC DNA]</scope>
    <source>
        <strain evidence="1">HB-1</strain>
    </source>
</reference>
<proteinExistence type="predicted"/>
<dbReference type="STRING" id="648996.Theam_0891"/>
<dbReference type="eggNOG" id="COG4856">
    <property type="taxonomic scope" value="Bacteria"/>
</dbReference>
<dbReference type="RefSeq" id="WP_013537644.1">
    <property type="nucleotide sequence ID" value="NC_014926.1"/>
</dbReference>
<dbReference type="InterPro" id="IPR053154">
    <property type="entry name" value="c-di-AMP_regulator"/>
</dbReference>
<keyword evidence="2" id="KW-1185">Reference proteome</keyword>
<dbReference type="HOGENOM" id="CLU_1314874_0_0_0"/>
<evidence type="ECO:0000313" key="2">
    <source>
        <dbReference type="Proteomes" id="UP000006362"/>
    </source>
</evidence>
<accession>E8T1W3</accession>
<dbReference type="EMBL" id="CP002444">
    <property type="protein sequence ID" value="ADU96858.1"/>
    <property type="molecule type" value="Genomic_DNA"/>
</dbReference>
<dbReference type="AlphaFoldDB" id="E8T1W3"/>
<sequence length="209" mass="23683">MKRLYSVLFSNLHLKVLAFAFAVLFWLLATNKEVAETQLELKVRPIATGDYTVVSYRPKTVTLLVEGYRKELLALKEKKEVEVKLPKELKSGVNVIEVNRNNLQLPVPSVKVKTVQPKEIKVTIELLAKKLVRVEPGFKVKKGWRVEFDPNYVTVFVPEEIKEVIDSVQTEGVSLAGVKPPASFVLRLDTPFKVFPGQVKVTLKEEKGR</sequence>
<evidence type="ECO:0008006" key="3">
    <source>
        <dbReference type="Google" id="ProtNLM"/>
    </source>
</evidence>
<dbReference type="OrthoDB" id="13935at2"/>